<gene>
    <name evidence="1" type="ORF">DFA_02533</name>
</gene>
<proteinExistence type="predicted"/>
<dbReference type="AlphaFoldDB" id="F4PZN0"/>
<dbReference type="KEGG" id="dfa:DFA_02533"/>
<dbReference type="Proteomes" id="UP000007797">
    <property type="component" value="Unassembled WGS sequence"/>
</dbReference>
<protein>
    <submittedName>
        <fullName evidence="1">Uncharacterized protein</fullName>
    </submittedName>
</protein>
<dbReference type="GeneID" id="14870843"/>
<sequence>MTQLLLLLNNDQLLIFEKLFKLVLIQNRYLFKTIFGWVRTIYLEYWNAKKSQCYNFKDIINLVETRTLTHYSQMLTPCLMKLVIKHLNPQYNDVSITNIDQYTFSLNTSTADESSYCYTRFIGSSSTIYNLIQDKETMEMACRKKLLNNCIDLELASHPHFSFAYFKVFMENTIHRRNGKDQVQQPINVLLNFLAKTDVSPIEYLEIIFKHKKQFEGFGSITPADYYRSPGNDRNVLDYCPWDQRITTHAELVASRDYYIYTFNVLDTPTVEKVSKVLDNLYYSGRGDVLEWLANHLVLNTPQNQYLGLLVLIKWIQYCPKGGKTKFYFSQLPLEGMDNITLYFYRFAFINWLNAKQFEAIDSLNQKCGDQLLAQSPNTHTTTTMTPYPKLYGNTPAFQKIYKQTIDLLKSMNNNQQDLNQLFNIVKTISPLSFFDLE</sequence>
<dbReference type="RefSeq" id="XP_004357256.1">
    <property type="nucleotide sequence ID" value="XM_004357200.1"/>
</dbReference>
<dbReference type="EMBL" id="GL883017">
    <property type="protein sequence ID" value="EGG18794.1"/>
    <property type="molecule type" value="Genomic_DNA"/>
</dbReference>
<reference evidence="2" key="1">
    <citation type="journal article" date="2011" name="Genome Res.">
        <title>Phylogeny-wide analysis of social amoeba genomes highlights ancient origins for complex intercellular communication.</title>
        <authorList>
            <person name="Heidel A.J."/>
            <person name="Lawal H.M."/>
            <person name="Felder M."/>
            <person name="Schilde C."/>
            <person name="Helps N.R."/>
            <person name="Tunggal B."/>
            <person name="Rivero F."/>
            <person name="John U."/>
            <person name="Schleicher M."/>
            <person name="Eichinger L."/>
            <person name="Platzer M."/>
            <person name="Noegel A.A."/>
            <person name="Schaap P."/>
            <person name="Gloeckner G."/>
        </authorList>
    </citation>
    <scope>NUCLEOTIDE SEQUENCE [LARGE SCALE GENOMIC DNA]</scope>
    <source>
        <strain evidence="2">SH3</strain>
    </source>
</reference>
<name>F4PZN0_CACFS</name>
<keyword evidence="2" id="KW-1185">Reference proteome</keyword>
<organism evidence="1 2">
    <name type="scientific">Cavenderia fasciculata</name>
    <name type="common">Slime mold</name>
    <name type="synonym">Dictyostelium fasciculatum</name>
    <dbReference type="NCBI Taxonomy" id="261658"/>
    <lineage>
        <taxon>Eukaryota</taxon>
        <taxon>Amoebozoa</taxon>
        <taxon>Evosea</taxon>
        <taxon>Eumycetozoa</taxon>
        <taxon>Dictyostelia</taxon>
        <taxon>Acytosteliales</taxon>
        <taxon>Cavenderiaceae</taxon>
        <taxon>Cavenderia</taxon>
    </lineage>
</organism>
<evidence type="ECO:0000313" key="1">
    <source>
        <dbReference type="EMBL" id="EGG18794.1"/>
    </source>
</evidence>
<accession>F4PZN0</accession>
<evidence type="ECO:0000313" key="2">
    <source>
        <dbReference type="Proteomes" id="UP000007797"/>
    </source>
</evidence>